<evidence type="ECO:0000256" key="1">
    <source>
        <dbReference type="SAM" id="SignalP"/>
    </source>
</evidence>
<evidence type="ECO:0000313" key="4">
    <source>
        <dbReference type="Proteomes" id="UP001228403"/>
    </source>
</evidence>
<keyword evidence="3" id="KW-0808">Transferase</keyword>
<proteinExistence type="predicted"/>
<keyword evidence="1" id="KW-0732">Signal</keyword>
<dbReference type="InterPro" id="IPR014867">
    <property type="entry name" value="Spore_coat_CotH_CotH2/3/7"/>
</dbReference>
<evidence type="ECO:0000313" key="3">
    <source>
        <dbReference type="EMBL" id="MDM8146183.1"/>
    </source>
</evidence>
<dbReference type="Gene3D" id="2.80.10.50">
    <property type="match status" value="1"/>
</dbReference>
<gene>
    <name evidence="3" type="ORF">QUW02_09655</name>
</gene>
<feature type="chain" id="PRO_5045565557" evidence="1">
    <location>
        <begin position="19"/>
        <end position="772"/>
    </location>
</feature>
<sequence>MKRTFLFLLAALPAFSWAKPLFEQGKKYRLMCAYWMQGSVVDGQVSGQRIPVFYDTNDEESLAAYWYVTETSDGKYTIQNASSQKYLTFDNERTDYKRYVDLTSDIQGDASLWTFEYENGYYVIRSVENNSHVLDARKDSYIVGTYQQYASYGENELFCAYDESGNLVMDQEEEGKFNITQLVDSLVINGKRAVFDAEGNCYLQSVSEKYMKQQNYEVSCTAYLKDSENMEVRIGEKPLAETVLFENFQSGTHYPVTVNNLQTGEIVAQAELTFTFLPIVEFTGSGFNRNDYVPGTIRVTDPDTEGQDTLYHAKFRYRGATASGLNKKAYAVKLTDAAGESLDASFFGLRDDNNWILDAMAIDPGRMRNRVSTDLWNDFSIPPYHFTEEPEAHNGTRGRFVETFLNGKYNGLYCMTEKLDRKQLKLKKIKESAIPGETATIRGALYKSDQWSYSVLMGHEEDSRYYPMYSVAPYSNYWDTWDNWEMQYPDLGDGEPIDWGPLADGINVVASGTRQVFMNQVGDQFDLPVFLDYYLFIELMLATDNHGKNMFLHHYNVQDSKMMSLSPWDLDGTWGRRWDGDDFTRYYASSDFISYLWAHEHGEHTLYKRLMEYNYENWNEQLAARYASLRPTYFDPDSLYQRFERYVHLFQSSGADTREIDRWNGSNGIYMDFDAELDYLKEWIAERVAYLDEQYHYDPTPTGISSADAANDVAVTGGDGYILIRSNENQTLPVYNISGVCVQNVALRTGVNRIAIDIPGVYVVQGHKVIVR</sequence>
<dbReference type="Pfam" id="PF08757">
    <property type="entry name" value="CotH"/>
    <property type="match status" value="1"/>
</dbReference>
<dbReference type="Pfam" id="PF14200">
    <property type="entry name" value="RicinB_lectin_2"/>
    <property type="match status" value="1"/>
</dbReference>
<evidence type="ECO:0000259" key="2">
    <source>
        <dbReference type="Pfam" id="PF14200"/>
    </source>
</evidence>
<dbReference type="GO" id="GO:0016301">
    <property type="term" value="F:kinase activity"/>
    <property type="evidence" value="ECO:0007669"/>
    <property type="project" value="UniProtKB-KW"/>
</dbReference>
<comment type="caution">
    <text evidence="3">The sequence shown here is derived from an EMBL/GenBank/DDBJ whole genome shotgun (WGS) entry which is preliminary data.</text>
</comment>
<feature type="domain" description="Ricin B lectin" evidence="2">
    <location>
        <begin position="65"/>
        <end position="138"/>
    </location>
</feature>
<dbReference type="InterPro" id="IPR035992">
    <property type="entry name" value="Ricin_B-like_lectins"/>
</dbReference>
<accession>A0ABT7U7H4</accession>
<dbReference type="EMBL" id="JAUDCF010000024">
    <property type="protein sequence ID" value="MDM8146183.1"/>
    <property type="molecule type" value="Genomic_DNA"/>
</dbReference>
<keyword evidence="3" id="KW-0418">Kinase</keyword>
<dbReference type="CDD" id="cd00161">
    <property type="entry name" value="beta-trefoil_Ricin-like"/>
    <property type="match status" value="1"/>
</dbReference>
<protein>
    <submittedName>
        <fullName evidence="3">CotH kinase family protein</fullName>
    </submittedName>
</protein>
<dbReference type="InterPro" id="IPR000772">
    <property type="entry name" value="Ricin_B_lectin"/>
</dbReference>
<reference evidence="4" key="1">
    <citation type="submission" date="2023-07" db="EMBL/GenBank/DDBJ databases">
        <title>Identification and characterization of horizontal gene transfer across gut microbiota members of farm animals based on homology search.</title>
        <authorList>
            <person name="Schwarzerova J."/>
            <person name="Nykrynova M."/>
            <person name="Jureckova K."/>
            <person name="Cejkova D."/>
            <person name="Rychlik I."/>
        </authorList>
    </citation>
    <scope>NUCLEOTIDE SEQUENCE [LARGE SCALE GENOMIC DNA]</scope>
    <source>
        <strain evidence="4">ET4</strain>
    </source>
</reference>
<dbReference type="Proteomes" id="UP001228403">
    <property type="component" value="Unassembled WGS sequence"/>
</dbReference>
<name>A0ABT7U7H4_9BACE</name>
<feature type="signal peptide" evidence="1">
    <location>
        <begin position="1"/>
        <end position="18"/>
    </location>
</feature>
<keyword evidence="4" id="KW-1185">Reference proteome</keyword>
<organism evidence="3 4">
    <name type="scientific">Bacteroides eggerthii</name>
    <dbReference type="NCBI Taxonomy" id="28111"/>
    <lineage>
        <taxon>Bacteria</taxon>
        <taxon>Pseudomonadati</taxon>
        <taxon>Bacteroidota</taxon>
        <taxon>Bacteroidia</taxon>
        <taxon>Bacteroidales</taxon>
        <taxon>Bacteroidaceae</taxon>
        <taxon>Bacteroides</taxon>
    </lineage>
</organism>
<dbReference type="SUPFAM" id="SSF50370">
    <property type="entry name" value="Ricin B-like lectins"/>
    <property type="match status" value="1"/>
</dbReference>